<gene>
    <name evidence="2" type="ORF">BJY18_001643</name>
</gene>
<evidence type="ECO:0000313" key="2">
    <source>
        <dbReference type="EMBL" id="MBB4684158.1"/>
    </source>
</evidence>
<keyword evidence="2" id="KW-0808">Transferase</keyword>
<organism evidence="2 3">
    <name type="scientific">Amycolatopsis jiangsuensis</name>
    <dbReference type="NCBI Taxonomy" id="1181879"/>
    <lineage>
        <taxon>Bacteria</taxon>
        <taxon>Bacillati</taxon>
        <taxon>Actinomycetota</taxon>
        <taxon>Actinomycetes</taxon>
        <taxon>Pseudonocardiales</taxon>
        <taxon>Pseudonocardiaceae</taxon>
        <taxon>Amycolatopsis</taxon>
    </lineage>
</organism>
<dbReference type="Gene3D" id="3.30.1310.20">
    <property type="entry name" value="PRTase-like"/>
    <property type="match status" value="1"/>
</dbReference>
<dbReference type="SUPFAM" id="SSF53271">
    <property type="entry name" value="PRTase-like"/>
    <property type="match status" value="1"/>
</dbReference>
<keyword evidence="3" id="KW-1185">Reference proteome</keyword>
<feature type="domain" description="Phosphoribosyltransferase" evidence="1">
    <location>
        <begin position="57"/>
        <end position="215"/>
    </location>
</feature>
<keyword evidence="2" id="KW-0328">Glycosyltransferase</keyword>
<dbReference type="Gene3D" id="3.40.50.2020">
    <property type="match status" value="1"/>
</dbReference>
<reference evidence="2 3" key="1">
    <citation type="submission" date="2020-08" db="EMBL/GenBank/DDBJ databases">
        <title>Sequencing the genomes of 1000 actinobacteria strains.</title>
        <authorList>
            <person name="Klenk H.-P."/>
        </authorList>
    </citation>
    <scope>NUCLEOTIDE SEQUENCE [LARGE SCALE GENOMIC DNA]</scope>
    <source>
        <strain evidence="2 3">DSM 45859</strain>
    </source>
</reference>
<name>A0A840ISN7_9PSEU</name>
<dbReference type="EMBL" id="JACHMG010000001">
    <property type="protein sequence ID" value="MBB4684158.1"/>
    <property type="molecule type" value="Genomic_DNA"/>
</dbReference>
<dbReference type="GO" id="GO:0016757">
    <property type="term" value="F:glycosyltransferase activity"/>
    <property type="evidence" value="ECO:0007669"/>
    <property type="project" value="UniProtKB-KW"/>
</dbReference>
<dbReference type="RefSeq" id="WP_184779045.1">
    <property type="nucleotide sequence ID" value="NZ_JACHMG010000001.1"/>
</dbReference>
<protein>
    <submittedName>
        <fullName evidence="2">Putative phosphoribosyltransferase</fullName>
    </submittedName>
</protein>
<dbReference type="InterPro" id="IPR000836">
    <property type="entry name" value="PRTase_dom"/>
</dbReference>
<accession>A0A840ISN7</accession>
<evidence type="ECO:0000313" key="3">
    <source>
        <dbReference type="Proteomes" id="UP000581769"/>
    </source>
</evidence>
<dbReference type="Pfam" id="PF00156">
    <property type="entry name" value="Pribosyltran"/>
    <property type="match status" value="1"/>
</dbReference>
<dbReference type="Proteomes" id="UP000581769">
    <property type="component" value="Unassembled WGS sequence"/>
</dbReference>
<proteinExistence type="predicted"/>
<dbReference type="AlphaFoldDB" id="A0A840ISN7"/>
<sequence>MAGPGPGNREPGRHRLVPGERLVSSLPGTGIPRTVEPPFADRTDAGLRLGAELAARTWHHPVVLGLARGGLPVAAPVAAALRAPLDVAVARKIGAPGRPEFGLGAVPADGPPFLDHAGISACGLTPDELSSAVEQARAEARDTVRRYLGGGPPASVAGQDVLLVDDGVATGGTAIAALRALRDRAPARVVFAAPVGAPEAVRLLDAEADEVVCLRQPARFQAVGTWYADFGQTTDAEVFALLGR</sequence>
<evidence type="ECO:0000259" key="1">
    <source>
        <dbReference type="Pfam" id="PF00156"/>
    </source>
</evidence>
<dbReference type="CDD" id="cd06223">
    <property type="entry name" value="PRTases_typeI"/>
    <property type="match status" value="1"/>
</dbReference>
<comment type="caution">
    <text evidence="2">The sequence shown here is derived from an EMBL/GenBank/DDBJ whole genome shotgun (WGS) entry which is preliminary data.</text>
</comment>
<dbReference type="InterPro" id="IPR029057">
    <property type="entry name" value="PRTase-like"/>
</dbReference>